<dbReference type="InterPro" id="IPR036038">
    <property type="entry name" value="Aminotransferase-like"/>
</dbReference>
<dbReference type="Proteomes" id="UP001359781">
    <property type="component" value="Unassembled WGS sequence"/>
</dbReference>
<dbReference type="InterPro" id="IPR050571">
    <property type="entry name" value="Class-IV_PLP-Dep_Aminotrnsfr"/>
</dbReference>
<sequence>MAGSTAPIIFILEPFGGSIRRHNASLPFLFWDDAAVTRGDGVFETFLVRGGRVCNQERHARRFAASARALGLPEPDLDYWRSATAEAVAAWVAERGEEAEAQCVWTYSHGRAATGFPSAWLTLTEVGQRQRAQREEGVSVLTLPRGLLLNPQARDWMPAGAKTLGYAEAMSALRHARSQGCEEVIFTEGTGEDARVLEGATSTVVLVKKNSKMRTPVPGGEVLPGTTQEALFHAAQRSGWRCKAKDLTVADLRAAQSVWLVSSVRLAARVISLDGAPLPDPGRGHEREIRALIEEAVTA</sequence>
<dbReference type="NCBIfam" id="NF005886">
    <property type="entry name" value="PRK07849.1-1"/>
    <property type="match status" value="1"/>
</dbReference>
<gene>
    <name evidence="2" type="ORF">V5S96_01230</name>
</gene>
<dbReference type="PANTHER" id="PTHR42743:SF11">
    <property type="entry name" value="AMINODEOXYCHORISMATE LYASE"/>
    <property type="match status" value="1"/>
</dbReference>
<dbReference type="Gene3D" id="3.20.10.10">
    <property type="entry name" value="D-amino Acid Aminotransferase, subunit A, domain 2"/>
    <property type="match status" value="1"/>
</dbReference>
<dbReference type="InterPro" id="IPR043131">
    <property type="entry name" value="BCAT-like_N"/>
</dbReference>
<dbReference type="Gene3D" id="3.30.470.10">
    <property type="match status" value="1"/>
</dbReference>
<dbReference type="SUPFAM" id="SSF56752">
    <property type="entry name" value="D-aminoacid aminotransferase-like PLP-dependent enzymes"/>
    <property type="match status" value="1"/>
</dbReference>
<reference evidence="2 3" key="1">
    <citation type="submission" date="2024-02" db="EMBL/GenBank/DDBJ databases">
        <title>Whole genome sequencing and characterization of Corynebacterium isolated from the ocular surface of dry eye disease sufferers.</title>
        <authorList>
            <person name="Naqvi M."/>
        </authorList>
    </citation>
    <scope>NUCLEOTIDE SEQUENCE [LARGE SCALE GENOMIC DNA]</scope>
    <source>
        <strain evidence="2 3">PCRF</strain>
    </source>
</reference>
<comment type="caution">
    <text evidence="2">The sequence shown here is derived from an EMBL/GenBank/DDBJ whole genome shotgun (WGS) entry which is preliminary data.</text>
</comment>
<dbReference type="InterPro" id="IPR043132">
    <property type="entry name" value="BCAT-like_C"/>
</dbReference>
<keyword evidence="2" id="KW-0456">Lyase</keyword>
<proteinExistence type="inferred from homology"/>
<dbReference type="GO" id="GO:0008696">
    <property type="term" value="F:4-amino-4-deoxychorismate lyase activity"/>
    <property type="evidence" value="ECO:0007669"/>
    <property type="project" value="UniProtKB-EC"/>
</dbReference>
<comment type="similarity">
    <text evidence="1">Belongs to the class-IV pyridoxal-phosphate-dependent aminotransferase family.</text>
</comment>
<dbReference type="Pfam" id="PF01063">
    <property type="entry name" value="Aminotran_4"/>
    <property type="match status" value="1"/>
</dbReference>
<protein>
    <submittedName>
        <fullName evidence="2">Aminodeoxychorismate lyase</fullName>
        <ecNumber evidence="2">4.1.3.38</ecNumber>
    </submittedName>
</protein>
<dbReference type="InterPro" id="IPR001544">
    <property type="entry name" value="Aminotrans_IV"/>
</dbReference>
<dbReference type="EMBL" id="JBAHVJ010000001">
    <property type="protein sequence ID" value="MEJ4098993.1"/>
    <property type="molecule type" value="Genomic_DNA"/>
</dbReference>
<evidence type="ECO:0000313" key="2">
    <source>
        <dbReference type="EMBL" id="MEJ4098993.1"/>
    </source>
</evidence>
<dbReference type="RefSeq" id="WP_337889389.1">
    <property type="nucleotide sequence ID" value="NZ_JBAHVI010000002.1"/>
</dbReference>
<keyword evidence="3" id="KW-1185">Reference proteome</keyword>
<dbReference type="EC" id="4.1.3.38" evidence="2"/>
<dbReference type="PANTHER" id="PTHR42743">
    <property type="entry name" value="AMINO-ACID AMINOTRANSFERASE"/>
    <property type="match status" value="1"/>
</dbReference>
<evidence type="ECO:0000256" key="1">
    <source>
        <dbReference type="ARBA" id="ARBA00009320"/>
    </source>
</evidence>
<name>A0ABU8NVF4_9CORY</name>
<evidence type="ECO:0000313" key="3">
    <source>
        <dbReference type="Proteomes" id="UP001359781"/>
    </source>
</evidence>
<organism evidence="2 3">
    <name type="scientific">Corynebacterium mastitidis</name>
    <dbReference type="NCBI Taxonomy" id="161890"/>
    <lineage>
        <taxon>Bacteria</taxon>
        <taxon>Bacillati</taxon>
        <taxon>Actinomycetota</taxon>
        <taxon>Actinomycetes</taxon>
        <taxon>Mycobacteriales</taxon>
        <taxon>Corynebacteriaceae</taxon>
        <taxon>Corynebacterium</taxon>
    </lineage>
</organism>
<accession>A0ABU8NVF4</accession>